<dbReference type="AlphaFoldDB" id="A0A4R4EGJ0"/>
<proteinExistence type="predicted"/>
<dbReference type="GO" id="GO:0016042">
    <property type="term" value="P:lipid catabolic process"/>
    <property type="evidence" value="ECO:0007669"/>
    <property type="project" value="UniProtKB-KW"/>
</dbReference>
<evidence type="ECO:0000256" key="4">
    <source>
        <dbReference type="SAM" id="Phobius"/>
    </source>
</evidence>
<feature type="transmembrane region" description="Helical" evidence="4">
    <location>
        <begin position="82"/>
        <end position="104"/>
    </location>
</feature>
<keyword evidence="6" id="KW-1185">Reference proteome</keyword>
<dbReference type="SUPFAM" id="SSF53474">
    <property type="entry name" value="alpha/beta-Hydrolases"/>
    <property type="match status" value="1"/>
</dbReference>
<reference evidence="5 6" key="1">
    <citation type="submission" date="2019-03" db="EMBL/GenBank/DDBJ databases">
        <authorList>
            <person name="Kim M.K.M."/>
        </authorList>
    </citation>
    <scope>NUCLEOTIDE SEQUENCE [LARGE SCALE GENOMIC DNA]</scope>
    <source>
        <strain evidence="5 6">18JY21-1</strain>
    </source>
</reference>
<name>A0A4R4EGJ0_9BACL</name>
<evidence type="ECO:0000256" key="2">
    <source>
        <dbReference type="ARBA" id="ARBA00022963"/>
    </source>
</evidence>
<evidence type="ECO:0000313" key="6">
    <source>
        <dbReference type="Proteomes" id="UP000295418"/>
    </source>
</evidence>
<dbReference type="Proteomes" id="UP000295418">
    <property type="component" value="Unassembled WGS sequence"/>
</dbReference>
<evidence type="ECO:0000313" key="5">
    <source>
        <dbReference type="EMBL" id="TCZ78433.1"/>
    </source>
</evidence>
<evidence type="ECO:0000256" key="1">
    <source>
        <dbReference type="ARBA" id="ARBA00022801"/>
    </source>
</evidence>
<feature type="transmembrane region" description="Helical" evidence="4">
    <location>
        <begin position="30"/>
        <end position="47"/>
    </location>
</feature>
<feature type="transmembrane region" description="Helical" evidence="4">
    <location>
        <begin position="53"/>
        <end position="70"/>
    </location>
</feature>
<dbReference type="PANTHER" id="PTHR10272">
    <property type="entry name" value="PLATELET-ACTIVATING FACTOR ACETYLHYDROLASE"/>
    <property type="match status" value="1"/>
</dbReference>
<keyword evidence="2" id="KW-0442">Lipid degradation</keyword>
<dbReference type="InterPro" id="IPR029058">
    <property type="entry name" value="AB_hydrolase_fold"/>
</dbReference>
<dbReference type="OrthoDB" id="9814760at2"/>
<evidence type="ECO:0000256" key="3">
    <source>
        <dbReference type="ARBA" id="ARBA00023098"/>
    </source>
</evidence>
<dbReference type="PANTHER" id="PTHR10272:SF0">
    <property type="entry name" value="PLATELET-ACTIVATING FACTOR ACETYLHYDROLASE"/>
    <property type="match status" value="1"/>
</dbReference>
<organism evidence="5 6">
    <name type="scientific">Paenibacillus albiflavus</name>
    <dbReference type="NCBI Taxonomy" id="2545760"/>
    <lineage>
        <taxon>Bacteria</taxon>
        <taxon>Bacillati</taxon>
        <taxon>Bacillota</taxon>
        <taxon>Bacilli</taxon>
        <taxon>Bacillales</taxon>
        <taxon>Paenibacillaceae</taxon>
        <taxon>Paenibacillus</taxon>
    </lineage>
</organism>
<accession>A0A4R4EGJ0</accession>
<feature type="transmembrane region" description="Helical" evidence="4">
    <location>
        <begin position="6"/>
        <end position="23"/>
    </location>
</feature>
<comment type="caution">
    <text evidence="5">The sequence shown here is derived from an EMBL/GenBank/DDBJ whole genome shotgun (WGS) entry which is preliminary data.</text>
</comment>
<keyword evidence="3" id="KW-0443">Lipid metabolism</keyword>
<keyword evidence="1 5" id="KW-0378">Hydrolase</keyword>
<dbReference type="RefSeq" id="WP_132417470.1">
    <property type="nucleotide sequence ID" value="NZ_SKFG01000005.1"/>
</dbReference>
<dbReference type="Gene3D" id="3.40.50.1820">
    <property type="entry name" value="alpha/beta hydrolase"/>
    <property type="match status" value="1"/>
</dbReference>
<dbReference type="Pfam" id="PF03403">
    <property type="entry name" value="PAF-AH_p_II"/>
    <property type="match status" value="2"/>
</dbReference>
<sequence length="482" mass="53678">MRMLEIGLIVINFGLLYWAVMTNRKDGRGSYIPVAIAFGLVIVQIAVEGGRWEMVPAYLTPLLLTTYIFLGKRKEGGRSRIAVIIQTGLLSVYLLVSVVLPSVLPVFSFEKPTGPYAVGTAVYHWIDEQRRETYSDNPDDKRELMVQFWYPAATEEGGKEMSTYLQNSSKMAEAISSNMMDLPSFTLSHLGLVKTHSIQEAMLSDSESRYPVLIFSHGMIGYRNQNMFQMEELASHGYIVVGIDYAYEAAASVYPDGRVAMSKIDSSLTSNARYEMHIPLWTSDATFVLNQLEKINQNDATGRFTGKLDLERIGMLGHSFGGAVSVQMLQNDSRVKAALSMDGGFYGPPVSNKGLGKPFFMMYAEETYSRIMTSYDDVAKQLGGVSRETFEAPRKEYIEKSNNALAGGGLSLLIPGSKHASFSDLTLFFPWLGLSGPDPRRDHRIVNEFSVAFFDRYLKGKNDSALQALAAKYPEVNFKVNK</sequence>
<dbReference type="GO" id="GO:0003847">
    <property type="term" value="F:1-alkyl-2-acetylglycerophosphocholine esterase activity"/>
    <property type="evidence" value="ECO:0007669"/>
    <property type="project" value="TreeGrafter"/>
</dbReference>
<keyword evidence="4" id="KW-0472">Membrane</keyword>
<gene>
    <name evidence="5" type="ORF">E0485_07990</name>
</gene>
<dbReference type="EMBL" id="SKFG01000005">
    <property type="protein sequence ID" value="TCZ78433.1"/>
    <property type="molecule type" value="Genomic_DNA"/>
</dbReference>
<keyword evidence="4" id="KW-1133">Transmembrane helix</keyword>
<keyword evidence="4" id="KW-0812">Transmembrane</keyword>
<protein>
    <submittedName>
        <fullName evidence="5">Carboxylic ester hydrolase</fullName>
    </submittedName>
</protein>